<proteinExistence type="predicted"/>
<evidence type="ECO:0000313" key="9">
    <source>
        <dbReference type="Proteomes" id="UP000326671"/>
    </source>
</evidence>
<evidence type="ECO:0000256" key="4">
    <source>
        <dbReference type="PROSITE-ProRule" id="PRU00433"/>
    </source>
</evidence>
<comment type="caution">
    <text evidence="8">The sequence shown here is derived from an EMBL/GenBank/DDBJ whole genome shotgun (WGS) entry which is preliminary data.</text>
</comment>
<feature type="domain" description="Cytochrome c" evidence="7">
    <location>
        <begin position="49"/>
        <end position="125"/>
    </location>
</feature>
<dbReference type="OrthoDB" id="9779283at2"/>
<feature type="signal peptide" evidence="6">
    <location>
        <begin position="1"/>
        <end position="19"/>
    </location>
</feature>
<organism evidence="8 9">
    <name type="scientific">Niallia endozanthoxylica</name>
    <dbReference type="NCBI Taxonomy" id="2036016"/>
    <lineage>
        <taxon>Bacteria</taxon>
        <taxon>Bacillati</taxon>
        <taxon>Bacillota</taxon>
        <taxon>Bacilli</taxon>
        <taxon>Bacillales</taxon>
        <taxon>Bacillaceae</taxon>
        <taxon>Niallia</taxon>
    </lineage>
</organism>
<evidence type="ECO:0000256" key="5">
    <source>
        <dbReference type="SAM" id="MobiDB-lite"/>
    </source>
</evidence>
<dbReference type="PROSITE" id="PS51257">
    <property type="entry name" value="PROKAR_LIPOPROTEIN"/>
    <property type="match status" value="1"/>
</dbReference>
<evidence type="ECO:0000313" key="8">
    <source>
        <dbReference type="EMBL" id="KAA9021577.1"/>
    </source>
</evidence>
<dbReference type="PROSITE" id="PS51007">
    <property type="entry name" value="CYTC"/>
    <property type="match status" value="1"/>
</dbReference>
<dbReference type="SUPFAM" id="SSF46626">
    <property type="entry name" value="Cytochrome c"/>
    <property type="match status" value="1"/>
</dbReference>
<dbReference type="GO" id="GO:0009055">
    <property type="term" value="F:electron transfer activity"/>
    <property type="evidence" value="ECO:0007669"/>
    <property type="project" value="InterPro"/>
</dbReference>
<feature type="chain" id="PRO_5039474127" evidence="6">
    <location>
        <begin position="20"/>
        <end position="125"/>
    </location>
</feature>
<protein>
    <submittedName>
        <fullName evidence="8">Cytochrome c</fullName>
    </submittedName>
</protein>
<name>A0A5J5HQ74_9BACI</name>
<evidence type="ECO:0000256" key="3">
    <source>
        <dbReference type="ARBA" id="ARBA00023004"/>
    </source>
</evidence>
<gene>
    <name evidence="8" type="ORF">F4V44_16435</name>
</gene>
<keyword evidence="9" id="KW-1185">Reference proteome</keyword>
<feature type="compositionally biased region" description="Polar residues" evidence="5">
    <location>
        <begin position="40"/>
        <end position="51"/>
    </location>
</feature>
<feature type="region of interest" description="Disordered" evidence="5">
    <location>
        <begin position="24"/>
        <end position="51"/>
    </location>
</feature>
<dbReference type="Gene3D" id="1.10.760.10">
    <property type="entry name" value="Cytochrome c-like domain"/>
    <property type="match status" value="1"/>
</dbReference>
<evidence type="ECO:0000259" key="7">
    <source>
        <dbReference type="PROSITE" id="PS51007"/>
    </source>
</evidence>
<accession>A0A5J5HQ74</accession>
<keyword evidence="6" id="KW-0732">Signal</keyword>
<dbReference type="InterPro" id="IPR036909">
    <property type="entry name" value="Cyt_c-like_dom_sf"/>
</dbReference>
<evidence type="ECO:0000256" key="1">
    <source>
        <dbReference type="ARBA" id="ARBA00022617"/>
    </source>
</evidence>
<keyword evidence="3 4" id="KW-0408">Iron</keyword>
<dbReference type="Proteomes" id="UP000326671">
    <property type="component" value="Unassembled WGS sequence"/>
</dbReference>
<dbReference type="InterPro" id="IPR009056">
    <property type="entry name" value="Cyt_c-like_dom"/>
</dbReference>
<keyword evidence="2 4" id="KW-0479">Metal-binding</keyword>
<sequence>MKRLLGIFLFILFMAVMSACNNNEKADGDAVEPSNEQEENQSTPADKSVSSVTGDEVFQKSCISCHSSGDISGGHSKLDATAIQSNFKTREELLSYVSERMPMSAPGSLSAEEYEAVVKYLWEQK</sequence>
<dbReference type="GO" id="GO:0020037">
    <property type="term" value="F:heme binding"/>
    <property type="evidence" value="ECO:0007669"/>
    <property type="project" value="InterPro"/>
</dbReference>
<dbReference type="RefSeq" id="WP_150441105.1">
    <property type="nucleotide sequence ID" value="NZ_VYKL01000026.1"/>
</dbReference>
<evidence type="ECO:0000256" key="6">
    <source>
        <dbReference type="SAM" id="SignalP"/>
    </source>
</evidence>
<keyword evidence="1 4" id="KW-0349">Heme</keyword>
<dbReference type="GO" id="GO:0046872">
    <property type="term" value="F:metal ion binding"/>
    <property type="evidence" value="ECO:0007669"/>
    <property type="project" value="UniProtKB-KW"/>
</dbReference>
<evidence type="ECO:0000256" key="2">
    <source>
        <dbReference type="ARBA" id="ARBA00022723"/>
    </source>
</evidence>
<dbReference type="EMBL" id="VYKL01000026">
    <property type="protein sequence ID" value="KAA9021577.1"/>
    <property type="molecule type" value="Genomic_DNA"/>
</dbReference>
<reference evidence="8 9" key="1">
    <citation type="submission" date="2019-09" db="EMBL/GenBank/DDBJ databases">
        <title>Whole genome sequences of isolates from the Mars Exploration Rovers.</title>
        <authorList>
            <person name="Seuylemezian A."/>
            <person name="Vaishampayan P."/>
        </authorList>
    </citation>
    <scope>NUCLEOTIDE SEQUENCE [LARGE SCALE GENOMIC DNA]</scope>
    <source>
        <strain evidence="8 9">MER_TA_151</strain>
    </source>
</reference>
<dbReference type="Pfam" id="PF13442">
    <property type="entry name" value="Cytochrome_CBB3"/>
    <property type="match status" value="1"/>
</dbReference>
<dbReference type="AlphaFoldDB" id="A0A5J5HQ74"/>